<gene>
    <name evidence="1" type="ORF">ACFOYY_42280</name>
</gene>
<evidence type="ECO:0000313" key="2">
    <source>
        <dbReference type="Proteomes" id="UP001595698"/>
    </source>
</evidence>
<comment type="caution">
    <text evidence="1">The sequence shown here is derived from an EMBL/GenBank/DDBJ whole genome shotgun (WGS) entry which is preliminary data.</text>
</comment>
<keyword evidence="2" id="KW-1185">Reference proteome</keyword>
<proteinExistence type="predicted"/>
<dbReference type="Proteomes" id="UP001595698">
    <property type="component" value="Unassembled WGS sequence"/>
</dbReference>
<sequence>VRGIGYRFNPAAVARTTTPLGAYTVTVLDGRLTLPCPHDGCPTDLLAAEPTGTITRLRELAAWHELNHWAETS</sequence>
<accession>A0ABV8FDM2</accession>
<evidence type="ECO:0000313" key="1">
    <source>
        <dbReference type="EMBL" id="MFC3986818.1"/>
    </source>
</evidence>
<name>A0ABV8FDM2_9ACTN</name>
<feature type="non-terminal residue" evidence="1">
    <location>
        <position position="1"/>
    </location>
</feature>
<reference evidence="2" key="1">
    <citation type="journal article" date="2019" name="Int. J. Syst. Evol. Microbiol.">
        <title>The Global Catalogue of Microorganisms (GCM) 10K type strain sequencing project: providing services to taxonomists for standard genome sequencing and annotation.</title>
        <authorList>
            <consortium name="The Broad Institute Genomics Platform"/>
            <consortium name="The Broad Institute Genome Sequencing Center for Infectious Disease"/>
            <person name="Wu L."/>
            <person name="Ma J."/>
        </authorList>
    </citation>
    <scope>NUCLEOTIDE SEQUENCE [LARGE SCALE GENOMIC DNA]</scope>
    <source>
        <strain evidence="2">TBRC 7912</strain>
    </source>
</reference>
<protein>
    <recommendedName>
        <fullName evidence="3">Transcriptional regulator</fullName>
    </recommendedName>
</protein>
<dbReference type="RefSeq" id="WP_386197165.1">
    <property type="nucleotide sequence ID" value="NZ_JBHSBC010000067.1"/>
</dbReference>
<evidence type="ECO:0008006" key="3">
    <source>
        <dbReference type="Google" id="ProtNLM"/>
    </source>
</evidence>
<organism evidence="1 2">
    <name type="scientific">Streptosporangium jomthongense</name>
    <dbReference type="NCBI Taxonomy" id="1193683"/>
    <lineage>
        <taxon>Bacteria</taxon>
        <taxon>Bacillati</taxon>
        <taxon>Actinomycetota</taxon>
        <taxon>Actinomycetes</taxon>
        <taxon>Streptosporangiales</taxon>
        <taxon>Streptosporangiaceae</taxon>
        <taxon>Streptosporangium</taxon>
    </lineage>
</organism>
<dbReference type="EMBL" id="JBHSBC010000067">
    <property type="protein sequence ID" value="MFC3986818.1"/>
    <property type="molecule type" value="Genomic_DNA"/>
</dbReference>